<feature type="region of interest" description="Disordered" evidence="1">
    <location>
        <begin position="278"/>
        <end position="328"/>
    </location>
</feature>
<evidence type="ECO:0000256" key="1">
    <source>
        <dbReference type="SAM" id="MobiDB-lite"/>
    </source>
</evidence>
<gene>
    <name evidence="3" type="ORF">G3M58_81565</name>
</gene>
<dbReference type="CDD" id="cd00093">
    <property type="entry name" value="HTH_XRE"/>
    <property type="match status" value="1"/>
</dbReference>
<organism evidence="3">
    <name type="scientific">Streptomyces sp. SID7499</name>
    <dbReference type="NCBI Taxonomy" id="2706086"/>
    <lineage>
        <taxon>Bacteria</taxon>
        <taxon>Bacillati</taxon>
        <taxon>Actinomycetota</taxon>
        <taxon>Actinomycetes</taxon>
        <taxon>Kitasatosporales</taxon>
        <taxon>Streptomycetaceae</taxon>
        <taxon>Streptomyces</taxon>
    </lineage>
</organism>
<dbReference type="SUPFAM" id="SSF47413">
    <property type="entry name" value="lambda repressor-like DNA-binding domains"/>
    <property type="match status" value="1"/>
</dbReference>
<proteinExistence type="predicted"/>
<evidence type="ECO:0000259" key="2">
    <source>
        <dbReference type="PROSITE" id="PS50943"/>
    </source>
</evidence>
<dbReference type="SMART" id="SM00530">
    <property type="entry name" value="HTH_XRE"/>
    <property type="match status" value="1"/>
</dbReference>
<evidence type="ECO:0000313" key="3">
    <source>
        <dbReference type="EMBL" id="NEE20739.1"/>
    </source>
</evidence>
<dbReference type="AlphaFoldDB" id="A0A6G3XSE5"/>
<dbReference type="Pfam" id="PF13560">
    <property type="entry name" value="HTH_31"/>
    <property type="match status" value="1"/>
</dbReference>
<comment type="caution">
    <text evidence="3">The sequence shown here is derived from an EMBL/GenBank/DDBJ whole genome shotgun (WGS) entry which is preliminary data.</text>
</comment>
<protein>
    <submittedName>
        <fullName evidence="3">Helix-turn-helix domain-containing protein</fullName>
    </submittedName>
</protein>
<accession>A0A6G3XSE5</accession>
<sequence>MTRSSFANSPDSPFTALAEHLAGLRRAARLTQRALAQAASISRGTVQRAESGAAAPSPAVLDAYLRACRASAPDQTRARLLRNRGRTERRGRLRSLNAPKPALIHSEDDLGAALAAEYERAGAPSLRELSRRVPHRPPLPPTTAWRIVHRKGLPASLEQLVTYLTACGVSPAQQRLYAEAYSRFAAVRGVRVTPAPPPRMAHYTDKISPQFRNLLDSMSADDVETALTIGVTQVVAQHVRRNGAALPAGVDPVFFTYDLLFAEDDEFYTRYPEGDAQLFQRRHPPEAALRPRLPDNGLRRLSSPDTLHARVSKPPPPAPNIPRTHRVQ</sequence>
<dbReference type="PROSITE" id="PS50943">
    <property type="entry name" value="HTH_CROC1"/>
    <property type="match status" value="1"/>
</dbReference>
<reference evidence="3" key="1">
    <citation type="submission" date="2020-01" db="EMBL/GenBank/DDBJ databases">
        <title>Insect and environment-associated Actinomycetes.</title>
        <authorList>
            <person name="Currrie C."/>
            <person name="Chevrette M."/>
            <person name="Carlson C."/>
            <person name="Stubbendieck R."/>
            <person name="Wendt-Pienkowski E."/>
        </authorList>
    </citation>
    <scope>NUCLEOTIDE SEQUENCE</scope>
    <source>
        <strain evidence="3">SID7499</strain>
    </source>
</reference>
<dbReference type="Gene3D" id="1.10.260.40">
    <property type="entry name" value="lambda repressor-like DNA-binding domains"/>
    <property type="match status" value="1"/>
</dbReference>
<feature type="domain" description="HTH cro/C1-type" evidence="2">
    <location>
        <begin position="21"/>
        <end position="75"/>
    </location>
</feature>
<dbReference type="InterPro" id="IPR001387">
    <property type="entry name" value="Cro/C1-type_HTH"/>
</dbReference>
<dbReference type="EMBL" id="JAAGMN010008718">
    <property type="protein sequence ID" value="NEE20739.1"/>
    <property type="molecule type" value="Genomic_DNA"/>
</dbReference>
<dbReference type="GO" id="GO:0003677">
    <property type="term" value="F:DNA binding"/>
    <property type="evidence" value="ECO:0007669"/>
    <property type="project" value="InterPro"/>
</dbReference>
<dbReference type="InterPro" id="IPR010982">
    <property type="entry name" value="Lambda_DNA-bd_dom_sf"/>
</dbReference>
<name>A0A6G3XSE5_9ACTN</name>